<proteinExistence type="predicted"/>
<dbReference type="EMBL" id="MGDD01000276">
    <property type="protein sequence ID" value="OGL43394.1"/>
    <property type="molecule type" value="Genomic_DNA"/>
</dbReference>
<dbReference type="AlphaFoldDB" id="A0A1F7RQX3"/>
<comment type="caution">
    <text evidence="2">The sequence shown here is derived from an EMBL/GenBank/DDBJ whole genome shotgun (WGS) entry which is preliminary data.</text>
</comment>
<evidence type="ECO:0000256" key="1">
    <source>
        <dbReference type="SAM" id="Coils"/>
    </source>
</evidence>
<protein>
    <recommendedName>
        <fullName evidence="4">Rho termination factor N-terminal domain-containing protein</fullName>
    </recommendedName>
</protein>
<evidence type="ECO:0000313" key="2">
    <source>
        <dbReference type="EMBL" id="OGL43394.1"/>
    </source>
</evidence>
<dbReference type="Proteomes" id="UP000179266">
    <property type="component" value="Unassembled WGS sequence"/>
</dbReference>
<evidence type="ECO:0000313" key="3">
    <source>
        <dbReference type="Proteomes" id="UP000179266"/>
    </source>
</evidence>
<sequence length="99" mass="11431">MDARTIEKLTIIKLREEALKIPDVVGVHGMNKEELINLLKIQNGIPIEKKQKGSSTIREIKKKIKQVKQERVAAIDAKDTTKALKLRKKIKKLKRKTRH</sequence>
<organism evidence="2 3">
    <name type="scientific">Candidatus Schekmanbacteria bacterium RBG_13_48_7</name>
    <dbReference type="NCBI Taxonomy" id="1817878"/>
    <lineage>
        <taxon>Bacteria</taxon>
        <taxon>Candidatus Schekmaniibacteriota</taxon>
    </lineage>
</organism>
<accession>A0A1F7RQX3</accession>
<keyword evidence="1" id="KW-0175">Coiled coil</keyword>
<feature type="coiled-coil region" evidence="1">
    <location>
        <begin position="50"/>
        <end position="77"/>
    </location>
</feature>
<evidence type="ECO:0008006" key="4">
    <source>
        <dbReference type="Google" id="ProtNLM"/>
    </source>
</evidence>
<gene>
    <name evidence="2" type="ORF">A2161_15880</name>
</gene>
<dbReference type="Gene3D" id="4.10.860.10">
    <property type="entry name" value="UVR domain"/>
    <property type="match status" value="1"/>
</dbReference>
<name>A0A1F7RQX3_9BACT</name>
<reference evidence="2 3" key="1">
    <citation type="journal article" date="2016" name="Nat. Commun.">
        <title>Thousands of microbial genomes shed light on interconnected biogeochemical processes in an aquifer system.</title>
        <authorList>
            <person name="Anantharaman K."/>
            <person name="Brown C.T."/>
            <person name="Hug L.A."/>
            <person name="Sharon I."/>
            <person name="Castelle C.J."/>
            <person name="Probst A.J."/>
            <person name="Thomas B.C."/>
            <person name="Singh A."/>
            <person name="Wilkins M.J."/>
            <person name="Karaoz U."/>
            <person name="Brodie E.L."/>
            <person name="Williams K.H."/>
            <person name="Hubbard S.S."/>
            <person name="Banfield J.F."/>
        </authorList>
    </citation>
    <scope>NUCLEOTIDE SEQUENCE [LARGE SCALE GENOMIC DNA]</scope>
</reference>